<gene>
    <name evidence="1" type="ORF">UFOVP1196_46</name>
</gene>
<protein>
    <submittedName>
        <fullName evidence="1">Uncharacterized protein</fullName>
    </submittedName>
</protein>
<proteinExistence type="predicted"/>
<dbReference type="EMBL" id="LR797148">
    <property type="protein sequence ID" value="CAB4190275.1"/>
    <property type="molecule type" value="Genomic_DNA"/>
</dbReference>
<reference evidence="1" key="1">
    <citation type="submission" date="2020-05" db="EMBL/GenBank/DDBJ databases">
        <authorList>
            <person name="Chiriac C."/>
            <person name="Salcher M."/>
            <person name="Ghai R."/>
            <person name="Kavagutti S V."/>
        </authorList>
    </citation>
    <scope>NUCLEOTIDE SEQUENCE</scope>
</reference>
<name>A0A6J5RCL4_9CAUD</name>
<evidence type="ECO:0000313" key="1">
    <source>
        <dbReference type="EMBL" id="CAB4190275.1"/>
    </source>
</evidence>
<accession>A0A6J5RCL4</accession>
<sequence>MRKHTRCKKHTWGEVRWNKHVCTVCGTRISCKRLAQLDRARSQAAVVRLSRQS</sequence>
<organism evidence="1">
    <name type="scientific">uncultured Caudovirales phage</name>
    <dbReference type="NCBI Taxonomy" id="2100421"/>
    <lineage>
        <taxon>Viruses</taxon>
        <taxon>Duplodnaviria</taxon>
        <taxon>Heunggongvirae</taxon>
        <taxon>Uroviricota</taxon>
        <taxon>Caudoviricetes</taxon>
        <taxon>Peduoviridae</taxon>
        <taxon>Maltschvirus</taxon>
        <taxon>Maltschvirus maltsch</taxon>
    </lineage>
</organism>